<protein>
    <submittedName>
        <fullName evidence="1">RHTO0S20e00694g1_1</fullName>
    </submittedName>
</protein>
<accession>A0A061BFI3</accession>
<dbReference type="Gene3D" id="3.20.20.70">
    <property type="entry name" value="Aldolase class I"/>
    <property type="match status" value="1"/>
</dbReference>
<dbReference type="SUPFAM" id="SSF51412">
    <property type="entry name" value="Inosine monophosphate dehydrogenase (IMPDH)"/>
    <property type="match status" value="1"/>
</dbReference>
<dbReference type="Pfam" id="PF03060">
    <property type="entry name" value="NMO"/>
    <property type="match status" value="1"/>
</dbReference>
<evidence type="ECO:0000313" key="1">
    <source>
        <dbReference type="EMBL" id="CDR48755.1"/>
    </source>
</evidence>
<dbReference type="PANTHER" id="PTHR32332:SF31">
    <property type="entry name" value="2-NITROPROPANE DIOXYGENASE FAMILY, PUTATIVE (AFU_ORTHOLOGUE AFUA_2G09850)-RELATED"/>
    <property type="match status" value="1"/>
</dbReference>
<dbReference type="PANTHER" id="PTHR32332">
    <property type="entry name" value="2-NITROPROPANE DIOXYGENASE"/>
    <property type="match status" value="1"/>
</dbReference>
<name>A0A061BFI3_RHOTO</name>
<dbReference type="OrthoDB" id="2349068at2759"/>
<proteinExistence type="predicted"/>
<gene>
    <name evidence="1" type="ORF">RHTO0S_20e00694g</name>
</gene>
<dbReference type="EMBL" id="LK052955">
    <property type="protein sequence ID" value="CDR48755.1"/>
    <property type="molecule type" value="Genomic_DNA"/>
</dbReference>
<dbReference type="InterPro" id="IPR013785">
    <property type="entry name" value="Aldolase_TIM"/>
</dbReference>
<organism evidence="1">
    <name type="scientific">Rhodotorula toruloides</name>
    <name type="common">Yeast</name>
    <name type="synonym">Rhodosporidium toruloides</name>
    <dbReference type="NCBI Taxonomy" id="5286"/>
    <lineage>
        <taxon>Eukaryota</taxon>
        <taxon>Fungi</taxon>
        <taxon>Dikarya</taxon>
        <taxon>Basidiomycota</taxon>
        <taxon>Pucciniomycotina</taxon>
        <taxon>Microbotryomycetes</taxon>
        <taxon>Sporidiobolales</taxon>
        <taxon>Sporidiobolaceae</taxon>
        <taxon>Rhodotorula</taxon>
    </lineage>
</organism>
<sequence>MAAVAGGVLAAEVHQAGGVGFIGGGHTPLENLKQEVQKARETLSLPPDADLPIGIGLILWRLEEPHLSTSLAQYEPDTWLRYILHEARASAVWLSFTNGSLGEWVKRVRRVEKEGERRERVRVVAMVQTEKAARELLATEGVDAIVAQGTESGGHGPTDSVGSPLHTLLTTLSPLFLRSSPPFLLAAGGLASPSTIRSALAISPVAGIVPGTALSVSRSSLLPLAQKELLVCTPSGAETTRGLKWDEARGTNGWPGWCDGRGVRNLTSDDAEEEKGLTSEERVERYKRAVREGDVRRVVTWAGTGVGDVKRIASAGEIVQELMSSVV</sequence>
<dbReference type="AlphaFoldDB" id="A0A061BFI3"/>
<reference evidence="1" key="1">
    <citation type="journal article" date="2014" name="Genome Announc.">
        <title>Draft genome sequence of Rhodosporidium toruloides CECT1137, an oleaginous yeast of biotechnological interest.</title>
        <authorList>
            <person name="Morin N."/>
            <person name="Calcas X."/>
            <person name="Devillers H."/>
            <person name="Durrens P."/>
            <person name="Sherman D.J."/>
            <person name="Nicaud J.-M."/>
            <person name="Neuveglise C."/>
        </authorList>
    </citation>
    <scope>NUCLEOTIDE SEQUENCE</scope>
    <source>
        <strain evidence="1">CECT1137</strain>
    </source>
</reference>